<evidence type="ECO:0000256" key="10">
    <source>
        <dbReference type="ARBA" id="ARBA00022989"/>
    </source>
</evidence>
<protein>
    <submittedName>
        <fullName evidence="14">Uncharacterized protein</fullName>
    </submittedName>
</protein>
<keyword evidence="10 13" id="KW-1133">Transmembrane helix</keyword>
<evidence type="ECO:0000256" key="4">
    <source>
        <dbReference type="ARBA" id="ARBA00004496"/>
    </source>
</evidence>
<dbReference type="AlphaFoldDB" id="A0A5N6MDC6"/>
<dbReference type="Proteomes" id="UP000326396">
    <property type="component" value="Linkage Group LG6"/>
</dbReference>
<evidence type="ECO:0000256" key="11">
    <source>
        <dbReference type="ARBA" id="ARBA00023136"/>
    </source>
</evidence>
<proteinExistence type="inferred from homology"/>
<evidence type="ECO:0000256" key="3">
    <source>
        <dbReference type="ARBA" id="ARBA00004240"/>
    </source>
</evidence>
<evidence type="ECO:0000313" key="14">
    <source>
        <dbReference type="EMBL" id="KAD3338604.1"/>
    </source>
</evidence>
<reference evidence="14 15" key="1">
    <citation type="submission" date="2019-05" db="EMBL/GenBank/DDBJ databases">
        <title>Mikania micrantha, genome provides insights into the molecular mechanism of rapid growth.</title>
        <authorList>
            <person name="Liu B."/>
        </authorList>
    </citation>
    <scope>NUCLEOTIDE SEQUENCE [LARGE SCALE GENOMIC DNA]</scope>
    <source>
        <strain evidence="14">NLD-2019</strain>
        <tissue evidence="14">Leaf</tissue>
    </source>
</reference>
<accession>A0A5N6MDC6</accession>
<evidence type="ECO:0000256" key="12">
    <source>
        <dbReference type="ARBA" id="ARBA00023242"/>
    </source>
</evidence>
<keyword evidence="11 13" id="KW-0472">Membrane</keyword>
<evidence type="ECO:0000256" key="7">
    <source>
        <dbReference type="ARBA" id="ARBA00022490"/>
    </source>
</evidence>
<comment type="caution">
    <text evidence="14">The sequence shown here is derived from an EMBL/GenBank/DDBJ whole genome shotgun (WGS) entry which is preliminary data.</text>
</comment>
<keyword evidence="7" id="KW-0963">Cytoplasm</keyword>
<dbReference type="InterPro" id="IPR037468">
    <property type="entry name" value="ARGOS/ARL/OSR1"/>
</dbReference>
<dbReference type="GO" id="GO:0009725">
    <property type="term" value="P:response to hormone"/>
    <property type="evidence" value="ECO:0007669"/>
    <property type="project" value="UniProtKB-ARBA"/>
</dbReference>
<dbReference type="EMBL" id="SZYD01000016">
    <property type="protein sequence ID" value="KAD3338604.1"/>
    <property type="molecule type" value="Genomic_DNA"/>
</dbReference>
<evidence type="ECO:0000256" key="2">
    <source>
        <dbReference type="ARBA" id="ARBA00004141"/>
    </source>
</evidence>
<dbReference type="GO" id="GO:0005634">
    <property type="term" value="C:nucleus"/>
    <property type="evidence" value="ECO:0007669"/>
    <property type="project" value="UniProtKB-SubCell"/>
</dbReference>
<evidence type="ECO:0000256" key="6">
    <source>
        <dbReference type="ARBA" id="ARBA00022473"/>
    </source>
</evidence>
<dbReference type="GO" id="GO:0046622">
    <property type="term" value="P:positive regulation of organ growth"/>
    <property type="evidence" value="ECO:0007669"/>
    <property type="project" value="InterPro"/>
</dbReference>
<comment type="similarity">
    <text evidence="5">Belongs to the plant organ size related (OSR) protein family.</text>
</comment>
<keyword evidence="9" id="KW-0256">Endoplasmic reticulum</keyword>
<keyword evidence="6" id="KW-0217">Developmental protein</keyword>
<evidence type="ECO:0000256" key="8">
    <source>
        <dbReference type="ARBA" id="ARBA00022692"/>
    </source>
</evidence>
<evidence type="ECO:0000256" key="5">
    <source>
        <dbReference type="ARBA" id="ARBA00006891"/>
    </source>
</evidence>
<keyword evidence="8 13" id="KW-0812">Transmembrane</keyword>
<evidence type="ECO:0000313" key="15">
    <source>
        <dbReference type="Proteomes" id="UP000326396"/>
    </source>
</evidence>
<keyword evidence="15" id="KW-1185">Reference proteome</keyword>
<dbReference type="GO" id="GO:0016020">
    <property type="term" value="C:membrane"/>
    <property type="evidence" value="ECO:0007669"/>
    <property type="project" value="UniProtKB-SubCell"/>
</dbReference>
<organism evidence="14 15">
    <name type="scientific">Mikania micrantha</name>
    <name type="common">bitter vine</name>
    <dbReference type="NCBI Taxonomy" id="192012"/>
    <lineage>
        <taxon>Eukaryota</taxon>
        <taxon>Viridiplantae</taxon>
        <taxon>Streptophyta</taxon>
        <taxon>Embryophyta</taxon>
        <taxon>Tracheophyta</taxon>
        <taxon>Spermatophyta</taxon>
        <taxon>Magnoliopsida</taxon>
        <taxon>eudicotyledons</taxon>
        <taxon>Gunneridae</taxon>
        <taxon>Pentapetalae</taxon>
        <taxon>asterids</taxon>
        <taxon>campanulids</taxon>
        <taxon>Asterales</taxon>
        <taxon>Asteraceae</taxon>
        <taxon>Asteroideae</taxon>
        <taxon>Heliantheae alliance</taxon>
        <taxon>Eupatorieae</taxon>
        <taxon>Mikania</taxon>
    </lineage>
</organism>
<name>A0A5N6MDC6_9ASTR</name>
<dbReference type="OrthoDB" id="1689410at2759"/>
<evidence type="ECO:0000256" key="1">
    <source>
        <dbReference type="ARBA" id="ARBA00004123"/>
    </source>
</evidence>
<keyword evidence="12" id="KW-0539">Nucleus</keyword>
<feature type="transmembrane region" description="Helical" evidence="13">
    <location>
        <begin position="155"/>
        <end position="175"/>
    </location>
</feature>
<evidence type="ECO:0000256" key="13">
    <source>
        <dbReference type="SAM" id="Phobius"/>
    </source>
</evidence>
<dbReference type="PANTHER" id="PTHR36023">
    <property type="entry name" value="ARGOS-LIKE PROTEIN"/>
    <property type="match status" value="1"/>
</dbReference>
<dbReference type="PANTHER" id="PTHR36023:SF3">
    <property type="entry name" value="ARGOS-LIKE PROTEIN"/>
    <property type="match status" value="1"/>
</dbReference>
<gene>
    <name evidence="14" type="ORF">E3N88_34125</name>
</gene>
<comment type="subcellular location">
    <subcellularLocation>
        <location evidence="4">Cytoplasm</location>
    </subcellularLocation>
    <subcellularLocation>
        <location evidence="3">Endoplasmic reticulum</location>
    </subcellularLocation>
    <subcellularLocation>
        <location evidence="2">Membrane</location>
        <topology evidence="2">Multi-pass membrane protein</topology>
    </subcellularLocation>
    <subcellularLocation>
        <location evidence="1">Nucleus</location>
    </subcellularLocation>
</comment>
<feature type="transmembrane region" description="Helical" evidence="13">
    <location>
        <begin position="127"/>
        <end position="149"/>
    </location>
</feature>
<evidence type="ECO:0000256" key="9">
    <source>
        <dbReference type="ARBA" id="ARBA00022824"/>
    </source>
</evidence>
<sequence>MVLRLLNLSPQTQEVDRRLIEDDDQVTVVFWVDCGGGDDDNRGAAGGSAVGVAASSAASTAAPVDSGGNHVCSSFLGFYTVKDPSTAKKMMVLSTINQQRRSDKSADTKPSNPYKKMTFPSIFRWSFGLKALAVMVLFTVSLVVLPLVLPPLPPPPSLFLLIPVLIMSVLVYLAFVPTELPPDAGVYSG</sequence>
<dbReference type="GO" id="GO:0005783">
    <property type="term" value="C:endoplasmic reticulum"/>
    <property type="evidence" value="ECO:0007669"/>
    <property type="project" value="UniProtKB-SubCell"/>
</dbReference>